<keyword evidence="2" id="KW-0805">Transcription regulation</keyword>
<dbReference type="PROSITE" id="PS50110">
    <property type="entry name" value="RESPONSE_REGULATORY"/>
    <property type="match status" value="1"/>
</dbReference>
<dbReference type="GO" id="GO:0003677">
    <property type="term" value="F:DNA binding"/>
    <property type="evidence" value="ECO:0007669"/>
    <property type="project" value="UniProtKB-KW"/>
</dbReference>
<dbReference type="SUPFAM" id="SSF52172">
    <property type="entry name" value="CheY-like"/>
    <property type="match status" value="1"/>
</dbReference>
<dbReference type="SUPFAM" id="SSF46894">
    <property type="entry name" value="C-terminal effector domain of the bipartite response regulators"/>
    <property type="match status" value="1"/>
</dbReference>
<dbReference type="PROSITE" id="PS00622">
    <property type="entry name" value="HTH_LUXR_1"/>
    <property type="match status" value="1"/>
</dbReference>
<dbReference type="Pfam" id="PF00072">
    <property type="entry name" value="Response_reg"/>
    <property type="match status" value="1"/>
</dbReference>
<dbReference type="Gene3D" id="3.40.50.2300">
    <property type="match status" value="1"/>
</dbReference>
<dbReference type="GO" id="GO:0000160">
    <property type="term" value="P:phosphorelay signal transduction system"/>
    <property type="evidence" value="ECO:0007669"/>
    <property type="project" value="InterPro"/>
</dbReference>
<dbReference type="PANTHER" id="PTHR43214">
    <property type="entry name" value="TWO-COMPONENT RESPONSE REGULATOR"/>
    <property type="match status" value="1"/>
</dbReference>
<evidence type="ECO:0000256" key="3">
    <source>
        <dbReference type="ARBA" id="ARBA00023125"/>
    </source>
</evidence>
<dbReference type="PANTHER" id="PTHR43214:SF24">
    <property type="entry name" value="TRANSCRIPTIONAL REGULATORY PROTEIN NARL-RELATED"/>
    <property type="match status" value="1"/>
</dbReference>
<evidence type="ECO:0000256" key="1">
    <source>
        <dbReference type="ARBA" id="ARBA00022553"/>
    </source>
</evidence>
<dbReference type="SMART" id="SM00448">
    <property type="entry name" value="REC"/>
    <property type="match status" value="1"/>
</dbReference>
<name>A0A857MJK0_9ACTN</name>
<gene>
    <name evidence="5" type="ORF">GII30_10940</name>
</gene>
<dbReference type="PROSITE" id="PS50043">
    <property type="entry name" value="HTH_LUXR_2"/>
    <property type="match status" value="1"/>
</dbReference>
<dbReference type="InterPro" id="IPR058245">
    <property type="entry name" value="NreC/VraR/RcsB-like_REC"/>
</dbReference>
<organism evidence="5">
    <name type="scientific">Gordonia amarae</name>
    <dbReference type="NCBI Taxonomy" id="36821"/>
    <lineage>
        <taxon>Bacteria</taxon>
        <taxon>Bacillati</taxon>
        <taxon>Actinomycetota</taxon>
        <taxon>Actinomycetes</taxon>
        <taxon>Mycobacteriales</taxon>
        <taxon>Gordoniaceae</taxon>
        <taxon>Gordonia</taxon>
    </lineage>
</organism>
<keyword evidence="1" id="KW-0597">Phosphoprotein</keyword>
<evidence type="ECO:0000313" key="5">
    <source>
        <dbReference type="EMBL" id="QHN39607.1"/>
    </source>
</evidence>
<dbReference type="InterPro" id="IPR011006">
    <property type="entry name" value="CheY-like_superfamily"/>
</dbReference>
<dbReference type="AlphaFoldDB" id="A0A857MJK0"/>
<dbReference type="PRINTS" id="PR00038">
    <property type="entry name" value="HTHLUXR"/>
</dbReference>
<dbReference type="Pfam" id="PF00196">
    <property type="entry name" value="GerE"/>
    <property type="match status" value="1"/>
</dbReference>
<dbReference type="EMBL" id="CP045810">
    <property type="protein sequence ID" value="QHN39607.1"/>
    <property type="molecule type" value="Genomic_DNA"/>
</dbReference>
<dbReference type="InterPro" id="IPR001789">
    <property type="entry name" value="Sig_transdc_resp-reg_receiver"/>
</dbReference>
<keyword evidence="3" id="KW-0238">DNA-binding</keyword>
<dbReference type="RefSeq" id="WP_005183298.1">
    <property type="nucleotide sequence ID" value="NZ_CP045804.1"/>
</dbReference>
<dbReference type="SMART" id="SM00421">
    <property type="entry name" value="HTH_LUXR"/>
    <property type="match status" value="1"/>
</dbReference>
<protein>
    <submittedName>
        <fullName evidence="5">Response regulator</fullName>
    </submittedName>
</protein>
<evidence type="ECO:0000256" key="2">
    <source>
        <dbReference type="ARBA" id="ARBA00023015"/>
    </source>
</evidence>
<proteinExistence type="predicted"/>
<dbReference type="CDD" id="cd17535">
    <property type="entry name" value="REC_NarL-like"/>
    <property type="match status" value="1"/>
</dbReference>
<accession>A0A857MJK0</accession>
<dbReference type="InterPro" id="IPR039420">
    <property type="entry name" value="WalR-like"/>
</dbReference>
<reference evidence="5" key="1">
    <citation type="journal article" date="2021" name="Nat. Microbiol.">
        <title>Cocultivation of an ultrasmall environmental parasitic bacterium with lytic ability against bacteria associated with wastewater foams.</title>
        <authorList>
            <person name="Batinovic S."/>
            <person name="Rose J.J.A."/>
            <person name="Ratcliffe J."/>
            <person name="Seviour R.J."/>
            <person name="Petrovski S."/>
        </authorList>
    </citation>
    <scope>NUCLEOTIDE SEQUENCE</scope>
    <source>
        <strain evidence="5">CON44</strain>
    </source>
</reference>
<dbReference type="GO" id="GO:0006355">
    <property type="term" value="P:regulation of DNA-templated transcription"/>
    <property type="evidence" value="ECO:0007669"/>
    <property type="project" value="InterPro"/>
</dbReference>
<keyword evidence="4" id="KW-0804">Transcription</keyword>
<evidence type="ECO:0000256" key="4">
    <source>
        <dbReference type="ARBA" id="ARBA00023163"/>
    </source>
</evidence>
<dbReference type="InterPro" id="IPR016032">
    <property type="entry name" value="Sig_transdc_resp-reg_C-effctor"/>
</dbReference>
<dbReference type="CDD" id="cd06170">
    <property type="entry name" value="LuxR_C_like"/>
    <property type="match status" value="1"/>
</dbReference>
<dbReference type="InterPro" id="IPR000792">
    <property type="entry name" value="Tscrpt_reg_LuxR_C"/>
</dbReference>
<sequence>MTAIRVLVVDDQDLIRDGIAMILESQDDLRVVGQAGDGRQAVDAVRSTGVDVVLMDVRMPVLDGISATEQITALPDPPRVLVLTTFDLDEHVYAALRAGASGFLVKSARAEQVVDAVRTVFGGEAVIAPSATRRLIDHILPTLPGHAEPPPGLDRLTGREREVLEQVARGLSNAEIGAELFLSEATVKTHVGRILTKLGVRDRVQLVILAYEHGLIRPTG</sequence>